<protein>
    <submittedName>
        <fullName evidence="3">Uncharacterized protein</fullName>
    </submittedName>
</protein>
<keyword evidence="2" id="KW-0472">Membrane</keyword>
<dbReference type="Proteomes" id="UP000033869">
    <property type="component" value="Unassembled WGS sequence"/>
</dbReference>
<evidence type="ECO:0000313" key="4">
    <source>
        <dbReference type="Proteomes" id="UP000033869"/>
    </source>
</evidence>
<keyword evidence="2" id="KW-0812">Transmembrane</keyword>
<comment type="caution">
    <text evidence="3">The sequence shown here is derived from an EMBL/GenBank/DDBJ whole genome shotgun (WGS) entry which is preliminary data.</text>
</comment>
<name>A0A0G0W6V9_UNCC2</name>
<keyword evidence="2" id="KW-1133">Transmembrane helix</keyword>
<gene>
    <name evidence="3" type="ORF">UU65_C0005G0015</name>
</gene>
<evidence type="ECO:0000313" key="3">
    <source>
        <dbReference type="EMBL" id="KKS08704.1"/>
    </source>
</evidence>
<organism evidence="3 4">
    <name type="scientific">candidate division CPR2 bacterium GW2011_GWC1_41_48</name>
    <dbReference type="NCBI Taxonomy" id="1618344"/>
    <lineage>
        <taxon>Bacteria</taxon>
        <taxon>Bacteria division CPR2</taxon>
    </lineage>
</organism>
<proteinExistence type="predicted"/>
<feature type="compositionally biased region" description="Basic residues" evidence="1">
    <location>
        <begin position="7"/>
        <end position="30"/>
    </location>
</feature>
<reference evidence="3 4" key="1">
    <citation type="journal article" date="2015" name="Nature">
        <title>rRNA introns, odd ribosomes, and small enigmatic genomes across a large radiation of phyla.</title>
        <authorList>
            <person name="Brown C.T."/>
            <person name="Hug L.A."/>
            <person name="Thomas B.C."/>
            <person name="Sharon I."/>
            <person name="Castelle C.J."/>
            <person name="Singh A."/>
            <person name="Wilkins M.J."/>
            <person name="Williams K.H."/>
            <person name="Banfield J.F."/>
        </authorList>
    </citation>
    <scope>NUCLEOTIDE SEQUENCE [LARGE SCALE GENOMIC DNA]</scope>
</reference>
<evidence type="ECO:0000256" key="1">
    <source>
        <dbReference type="SAM" id="MobiDB-lite"/>
    </source>
</evidence>
<evidence type="ECO:0000256" key="2">
    <source>
        <dbReference type="SAM" id="Phobius"/>
    </source>
</evidence>
<accession>A0A0G0W6V9</accession>
<dbReference type="AlphaFoldDB" id="A0A0G0W6V9"/>
<sequence>MAQNRPYRPKSKSSYKPKRSSNYRPKKSGSYKKSSNYKGGYKGGRRQPSGGCVVFAFVIVLPAIAYFIS</sequence>
<feature type="region of interest" description="Disordered" evidence="1">
    <location>
        <begin position="1"/>
        <end position="49"/>
    </location>
</feature>
<feature type="transmembrane region" description="Helical" evidence="2">
    <location>
        <begin position="50"/>
        <end position="68"/>
    </location>
</feature>
<dbReference type="EMBL" id="LCBL01000005">
    <property type="protein sequence ID" value="KKS08704.1"/>
    <property type="molecule type" value="Genomic_DNA"/>
</dbReference>